<organism evidence="2 3">
    <name type="scientific">Thalassiosira oceanica</name>
    <name type="common">Marine diatom</name>
    <dbReference type="NCBI Taxonomy" id="159749"/>
    <lineage>
        <taxon>Eukaryota</taxon>
        <taxon>Sar</taxon>
        <taxon>Stramenopiles</taxon>
        <taxon>Ochrophyta</taxon>
        <taxon>Bacillariophyta</taxon>
        <taxon>Coscinodiscophyceae</taxon>
        <taxon>Thalassiosirophycidae</taxon>
        <taxon>Thalassiosirales</taxon>
        <taxon>Thalassiosiraceae</taxon>
        <taxon>Thalassiosira</taxon>
    </lineage>
</organism>
<gene>
    <name evidence="2" type="ORF">THAOC_31536</name>
</gene>
<name>K0R923_THAOC</name>
<reference evidence="2 3" key="1">
    <citation type="journal article" date="2012" name="Genome Biol.">
        <title>Genome and low-iron response of an oceanic diatom adapted to chronic iron limitation.</title>
        <authorList>
            <person name="Lommer M."/>
            <person name="Specht M."/>
            <person name="Roy A.S."/>
            <person name="Kraemer L."/>
            <person name="Andreson R."/>
            <person name="Gutowska M.A."/>
            <person name="Wolf J."/>
            <person name="Bergner S.V."/>
            <person name="Schilhabel M.B."/>
            <person name="Klostermeier U.C."/>
            <person name="Beiko R.G."/>
            <person name="Rosenstiel P."/>
            <person name="Hippler M."/>
            <person name="Laroche J."/>
        </authorList>
    </citation>
    <scope>NUCLEOTIDE SEQUENCE [LARGE SCALE GENOMIC DNA]</scope>
    <source>
        <strain evidence="2 3">CCMP1005</strain>
    </source>
</reference>
<evidence type="ECO:0000313" key="2">
    <source>
        <dbReference type="EMBL" id="EJK49575.1"/>
    </source>
</evidence>
<proteinExistence type="predicted"/>
<sequence>MPSGVRIEAPSPFRIDFRSLCRSDAACRLRVVSGRIFVSRWSSLDDHQQRCGLTVMASIHRLLRIAGQSNPPSLGSTVDQIFRLPGVAPEVAGAFCGRIQGTTKDPLHSSLSLTLTITASRLWLPHDDCHNSLTTVSASTSWFGPVKSRLNPLRTGVIPSSTKRDRAPTLLDDASAAAAEVNKPEPPLEAEDHDARDRSSPLSQLPLVRFGTVESRLNPRTSVARVSWCPTDKYVSKTAARSLRGTAVNHEL</sequence>
<comment type="caution">
    <text evidence="2">The sequence shown here is derived from an EMBL/GenBank/DDBJ whole genome shotgun (WGS) entry which is preliminary data.</text>
</comment>
<protein>
    <submittedName>
        <fullName evidence="2">Uncharacterized protein</fullName>
    </submittedName>
</protein>
<evidence type="ECO:0000313" key="3">
    <source>
        <dbReference type="Proteomes" id="UP000266841"/>
    </source>
</evidence>
<dbReference type="AlphaFoldDB" id="K0R923"/>
<dbReference type="EMBL" id="AGNL01044646">
    <property type="protein sequence ID" value="EJK49575.1"/>
    <property type="molecule type" value="Genomic_DNA"/>
</dbReference>
<dbReference type="Proteomes" id="UP000266841">
    <property type="component" value="Unassembled WGS sequence"/>
</dbReference>
<accession>K0R923</accession>
<evidence type="ECO:0000256" key="1">
    <source>
        <dbReference type="SAM" id="MobiDB-lite"/>
    </source>
</evidence>
<keyword evidence="3" id="KW-1185">Reference proteome</keyword>
<feature type="region of interest" description="Disordered" evidence="1">
    <location>
        <begin position="177"/>
        <end position="203"/>
    </location>
</feature>